<feature type="compositionally biased region" description="Basic and acidic residues" evidence="1">
    <location>
        <begin position="128"/>
        <end position="143"/>
    </location>
</feature>
<reference evidence="2" key="1">
    <citation type="submission" date="2023-04" db="EMBL/GenBank/DDBJ databases">
        <title>Phytophthora fragariaefolia NBRC 109709.</title>
        <authorList>
            <person name="Ichikawa N."/>
            <person name="Sato H."/>
            <person name="Tonouchi N."/>
        </authorList>
    </citation>
    <scope>NUCLEOTIDE SEQUENCE</scope>
    <source>
        <strain evidence="2">NBRC 109709</strain>
    </source>
</reference>
<gene>
    <name evidence="2" type="ORF">Pfra01_001208400</name>
</gene>
<protein>
    <submittedName>
        <fullName evidence="2">Unnamed protein product</fullName>
    </submittedName>
</protein>
<evidence type="ECO:0000256" key="1">
    <source>
        <dbReference type="SAM" id="MobiDB-lite"/>
    </source>
</evidence>
<dbReference type="Proteomes" id="UP001165121">
    <property type="component" value="Unassembled WGS sequence"/>
</dbReference>
<dbReference type="Gene3D" id="3.10.10.10">
    <property type="entry name" value="HIV Type 1 Reverse Transcriptase, subunit A, domain 1"/>
    <property type="match status" value="1"/>
</dbReference>
<organism evidence="2 3">
    <name type="scientific">Phytophthora fragariaefolia</name>
    <dbReference type="NCBI Taxonomy" id="1490495"/>
    <lineage>
        <taxon>Eukaryota</taxon>
        <taxon>Sar</taxon>
        <taxon>Stramenopiles</taxon>
        <taxon>Oomycota</taxon>
        <taxon>Peronosporomycetes</taxon>
        <taxon>Peronosporales</taxon>
        <taxon>Peronosporaceae</taxon>
        <taxon>Phytophthora</taxon>
    </lineage>
</organism>
<dbReference type="AlphaFoldDB" id="A0A9W6XJU9"/>
<dbReference type="InterPro" id="IPR051320">
    <property type="entry name" value="Viral_Replic_Matur_Polypro"/>
</dbReference>
<name>A0A9W6XJU9_9STRA</name>
<keyword evidence="3" id="KW-1185">Reference proteome</keyword>
<comment type="caution">
    <text evidence="2">The sequence shown here is derived from an EMBL/GenBank/DDBJ whole genome shotgun (WGS) entry which is preliminary data.</text>
</comment>
<sequence>MHPTNLTEVIQYLEKKVEIATEMGLTLDGQARLTTILHVRVDSFRVDFGNDPPVRVTPMQVHLKAGAKPVRAQTRRYSPTDREFLDRHTRALLDHGLMYMNHRSRWASEPRIVRKKEQDSDPTADPRMTIDTRNVNEKTEQMP</sequence>
<feature type="region of interest" description="Disordered" evidence="1">
    <location>
        <begin position="108"/>
        <end position="143"/>
    </location>
</feature>
<accession>A0A9W6XJU9</accession>
<proteinExistence type="predicted"/>
<dbReference type="PANTHER" id="PTHR33064">
    <property type="entry name" value="POL PROTEIN"/>
    <property type="match status" value="1"/>
</dbReference>
<dbReference type="EMBL" id="BSXT01001206">
    <property type="protein sequence ID" value="GMF39968.1"/>
    <property type="molecule type" value="Genomic_DNA"/>
</dbReference>
<dbReference type="OrthoDB" id="121517at2759"/>
<feature type="compositionally biased region" description="Basic and acidic residues" evidence="1">
    <location>
        <begin position="108"/>
        <end position="119"/>
    </location>
</feature>
<dbReference type="SUPFAM" id="SSF56672">
    <property type="entry name" value="DNA/RNA polymerases"/>
    <property type="match status" value="1"/>
</dbReference>
<dbReference type="InterPro" id="IPR043502">
    <property type="entry name" value="DNA/RNA_pol_sf"/>
</dbReference>
<evidence type="ECO:0000313" key="3">
    <source>
        <dbReference type="Proteomes" id="UP001165121"/>
    </source>
</evidence>
<evidence type="ECO:0000313" key="2">
    <source>
        <dbReference type="EMBL" id="GMF39968.1"/>
    </source>
</evidence>
<dbReference type="PANTHER" id="PTHR33064:SF37">
    <property type="entry name" value="RIBONUCLEASE H"/>
    <property type="match status" value="1"/>
</dbReference>